<dbReference type="SMART" id="SM00849">
    <property type="entry name" value="Lactamase_B"/>
    <property type="match status" value="1"/>
</dbReference>
<evidence type="ECO:0000313" key="7">
    <source>
        <dbReference type="Proteomes" id="UP000004105"/>
    </source>
</evidence>
<organism evidence="6 7">
    <name type="scientific">Neisseria bacilliformis ATCC BAA-1200</name>
    <dbReference type="NCBI Taxonomy" id="888742"/>
    <lineage>
        <taxon>Bacteria</taxon>
        <taxon>Pseudomonadati</taxon>
        <taxon>Pseudomonadota</taxon>
        <taxon>Betaproteobacteria</taxon>
        <taxon>Neisseriales</taxon>
        <taxon>Neisseriaceae</taxon>
        <taxon>Neisseria</taxon>
    </lineage>
</organism>
<dbReference type="InterPro" id="IPR001279">
    <property type="entry name" value="Metallo-B-lactamas"/>
</dbReference>
<dbReference type="Pfam" id="PF00753">
    <property type="entry name" value="Lactamase_B"/>
    <property type="match status" value="1"/>
</dbReference>
<comment type="cofactor">
    <cofactor evidence="1">
        <name>Zn(2+)</name>
        <dbReference type="ChEBI" id="CHEBI:29105"/>
    </cofactor>
</comment>
<evidence type="ECO:0000256" key="2">
    <source>
        <dbReference type="ARBA" id="ARBA00022723"/>
    </source>
</evidence>
<name>F2BC03_9NEIS</name>
<protein>
    <submittedName>
        <fullName evidence="6">Metallo-beta-lactamase domain protein</fullName>
    </submittedName>
</protein>
<sequence>MHNKPLRAENKNPRKTMSLHVEIIPVTLFRQNCTLMWDDETNEAVFTDVGGKVPQLMEEAEKRGLTVKAVWLTHGHLDHVSGVSELTALRPDLEVLGPHEADRFLLANLAEITKQYDFPPAKPFIPTRWLEEGDTLSVGKYRFQVLHVPGHTPGHIVFYCAEAGLLIAGDVIFYESIGRTDFERSNHDDLIKNIREKIFTLPDDTEIITGHGRTTTVGYEKQHNPYL</sequence>
<dbReference type="GO" id="GO:0046872">
    <property type="term" value="F:metal ion binding"/>
    <property type="evidence" value="ECO:0007669"/>
    <property type="project" value="UniProtKB-KW"/>
</dbReference>
<dbReference type="STRING" id="267212.GCA_001063965_02085"/>
<keyword evidence="4" id="KW-0862">Zinc</keyword>
<evidence type="ECO:0000256" key="1">
    <source>
        <dbReference type="ARBA" id="ARBA00001947"/>
    </source>
</evidence>
<dbReference type="CDD" id="cd07737">
    <property type="entry name" value="YcbL-like_MBL-fold"/>
    <property type="match status" value="1"/>
</dbReference>
<keyword evidence="7" id="KW-1185">Reference proteome</keyword>
<keyword evidence="2" id="KW-0479">Metal-binding</keyword>
<comment type="caution">
    <text evidence="6">The sequence shown here is derived from an EMBL/GenBank/DDBJ whole genome shotgun (WGS) entry which is preliminary data.</text>
</comment>
<keyword evidence="3" id="KW-0378">Hydrolase</keyword>
<dbReference type="Proteomes" id="UP000004105">
    <property type="component" value="Unassembled WGS sequence"/>
</dbReference>
<dbReference type="SUPFAM" id="SSF56281">
    <property type="entry name" value="Metallo-hydrolase/oxidoreductase"/>
    <property type="match status" value="1"/>
</dbReference>
<dbReference type="GO" id="GO:0016787">
    <property type="term" value="F:hydrolase activity"/>
    <property type="evidence" value="ECO:0007669"/>
    <property type="project" value="UniProtKB-KW"/>
</dbReference>
<accession>F2BC03</accession>
<proteinExistence type="predicted"/>
<feature type="domain" description="Metallo-beta-lactamase" evidence="5">
    <location>
        <begin position="30"/>
        <end position="211"/>
    </location>
</feature>
<dbReference type="InterPro" id="IPR051453">
    <property type="entry name" value="MBL_Glyoxalase_II"/>
</dbReference>
<dbReference type="HOGENOM" id="CLU_030571_5_0_4"/>
<dbReference type="AlphaFoldDB" id="F2BC03"/>
<evidence type="ECO:0000313" key="6">
    <source>
        <dbReference type="EMBL" id="EGF11063.1"/>
    </source>
</evidence>
<dbReference type="PANTHER" id="PTHR46233:SF3">
    <property type="entry name" value="HYDROXYACYLGLUTATHIONE HYDROLASE GLOC"/>
    <property type="match status" value="1"/>
</dbReference>
<evidence type="ECO:0000256" key="3">
    <source>
        <dbReference type="ARBA" id="ARBA00022801"/>
    </source>
</evidence>
<evidence type="ECO:0000256" key="4">
    <source>
        <dbReference type="ARBA" id="ARBA00022833"/>
    </source>
</evidence>
<dbReference type="InterPro" id="IPR036866">
    <property type="entry name" value="RibonucZ/Hydroxyglut_hydro"/>
</dbReference>
<evidence type="ECO:0000259" key="5">
    <source>
        <dbReference type="SMART" id="SM00849"/>
    </source>
</evidence>
<dbReference type="PANTHER" id="PTHR46233">
    <property type="entry name" value="HYDROXYACYLGLUTATHIONE HYDROLASE GLOC"/>
    <property type="match status" value="1"/>
</dbReference>
<gene>
    <name evidence="6" type="ORF">HMPREF9123_1258</name>
</gene>
<reference evidence="6 7" key="1">
    <citation type="submission" date="2011-02" db="EMBL/GenBank/DDBJ databases">
        <authorList>
            <person name="Muzny D."/>
            <person name="Qin X."/>
            <person name="Deng J."/>
            <person name="Jiang H."/>
            <person name="Liu Y."/>
            <person name="Qu J."/>
            <person name="Song X.-Z."/>
            <person name="Zhang L."/>
            <person name="Thornton R."/>
            <person name="Coyle M."/>
            <person name="Francisco L."/>
            <person name="Jackson L."/>
            <person name="Javaid M."/>
            <person name="Korchina V."/>
            <person name="Kovar C."/>
            <person name="Mata R."/>
            <person name="Mathew T."/>
            <person name="Ngo R."/>
            <person name="Nguyen L."/>
            <person name="Nguyen N."/>
            <person name="Okwuonu G."/>
            <person name="Ongeri F."/>
            <person name="Pham C."/>
            <person name="Simmons D."/>
            <person name="Wilczek-Boney K."/>
            <person name="Hale W."/>
            <person name="Jakkamsetti A."/>
            <person name="Pham P."/>
            <person name="Ruth R."/>
            <person name="San Lucas F."/>
            <person name="Warren J."/>
            <person name="Zhang J."/>
            <person name="Zhao Z."/>
            <person name="Zhou C."/>
            <person name="Zhu D."/>
            <person name="Lee S."/>
            <person name="Bess C."/>
            <person name="Blankenburg K."/>
            <person name="Forbes L."/>
            <person name="Fu Q."/>
            <person name="Gubbala S."/>
            <person name="Hirani K."/>
            <person name="Jayaseelan J.C."/>
            <person name="Lara F."/>
            <person name="Munidasa M."/>
            <person name="Palculict T."/>
            <person name="Patil S."/>
            <person name="Pu L.-L."/>
            <person name="Saada N."/>
            <person name="Tang L."/>
            <person name="Weissenberger G."/>
            <person name="Zhu Y."/>
            <person name="Hemphill L."/>
            <person name="Shang Y."/>
            <person name="Youmans B."/>
            <person name="Ayvaz T."/>
            <person name="Ross M."/>
            <person name="Santibanez J."/>
            <person name="Aqrawi P."/>
            <person name="Gross S."/>
            <person name="Joshi V."/>
            <person name="Fowler G."/>
            <person name="Nazareth L."/>
            <person name="Reid J."/>
            <person name="Worley K."/>
            <person name="Petrosino J."/>
            <person name="Highlander S."/>
            <person name="Gibbs R."/>
        </authorList>
    </citation>
    <scope>NUCLEOTIDE SEQUENCE [LARGE SCALE GENOMIC DNA]</scope>
    <source>
        <strain evidence="6 7">ATCC BAA-1200</strain>
    </source>
</reference>
<dbReference type="EMBL" id="AFAY01000025">
    <property type="protein sequence ID" value="EGF11063.1"/>
    <property type="molecule type" value="Genomic_DNA"/>
</dbReference>
<dbReference type="Gene3D" id="3.60.15.10">
    <property type="entry name" value="Ribonuclease Z/Hydroxyacylglutathione hydrolase-like"/>
    <property type="match status" value="1"/>
</dbReference>